<dbReference type="SUPFAM" id="SSF54631">
    <property type="entry name" value="CBS-domain pair"/>
    <property type="match status" value="1"/>
</dbReference>
<dbReference type="Gene3D" id="3.30.70.260">
    <property type="match status" value="1"/>
</dbReference>
<organism evidence="5 6">
    <name type="scientific">Deferribacter autotrophicus</name>
    <dbReference type="NCBI Taxonomy" id="500465"/>
    <lineage>
        <taxon>Bacteria</taxon>
        <taxon>Pseudomonadati</taxon>
        <taxon>Deferribacterota</taxon>
        <taxon>Deferribacteres</taxon>
        <taxon>Deferribacterales</taxon>
        <taxon>Deferribacteraceae</taxon>
        <taxon>Deferribacter</taxon>
    </lineage>
</organism>
<dbReference type="Proteomes" id="UP000322876">
    <property type="component" value="Unassembled WGS sequence"/>
</dbReference>
<comment type="caution">
    <text evidence="5">The sequence shown here is derived from an EMBL/GenBank/DDBJ whole genome shotgun (WGS) entry which is preliminary data.</text>
</comment>
<dbReference type="OrthoDB" id="9802114at2"/>
<dbReference type="CDD" id="cd04584">
    <property type="entry name" value="CBS_pair_AcuB_like"/>
    <property type="match status" value="1"/>
</dbReference>
<feature type="domain" description="CBS" evidence="3">
    <location>
        <begin position="81"/>
        <end position="139"/>
    </location>
</feature>
<evidence type="ECO:0000313" key="5">
    <source>
        <dbReference type="EMBL" id="KAA0259431.1"/>
    </source>
</evidence>
<dbReference type="InterPro" id="IPR051257">
    <property type="entry name" value="Diverse_CBS-Domain"/>
</dbReference>
<proteinExistence type="predicted"/>
<dbReference type="PROSITE" id="PS51671">
    <property type="entry name" value="ACT"/>
    <property type="match status" value="1"/>
</dbReference>
<keyword evidence="6" id="KW-1185">Reference proteome</keyword>
<dbReference type="Pfam" id="PF22190">
    <property type="entry name" value="TTHA0829-like_ACT"/>
    <property type="match status" value="1"/>
</dbReference>
<reference evidence="5 6" key="1">
    <citation type="submission" date="2019-06" db="EMBL/GenBank/DDBJ databases">
        <title>Genomic insights into carbon and energy metabolism of Deferribacter autotrophicus revealed new metabolic traits in the phylum Deferribacteres.</title>
        <authorList>
            <person name="Slobodkin A.I."/>
            <person name="Slobodkina G.B."/>
            <person name="Allioux M."/>
            <person name="Alain K."/>
            <person name="Jebbar M."/>
            <person name="Shadrin V."/>
            <person name="Kublanov I.V."/>
            <person name="Toshchakov S.V."/>
            <person name="Bonch-Osmolovskaya E.A."/>
        </authorList>
    </citation>
    <scope>NUCLEOTIDE SEQUENCE [LARGE SCALE GENOMIC DNA]</scope>
    <source>
        <strain evidence="5 6">SL50</strain>
    </source>
</reference>
<dbReference type="PANTHER" id="PTHR43080">
    <property type="entry name" value="CBS DOMAIN-CONTAINING PROTEIN CBSX3, MITOCHONDRIAL"/>
    <property type="match status" value="1"/>
</dbReference>
<protein>
    <submittedName>
        <fullName evidence="5">CBS domain-containing protein</fullName>
    </submittedName>
</protein>
<dbReference type="InterPro" id="IPR046342">
    <property type="entry name" value="CBS_dom_sf"/>
</dbReference>
<dbReference type="AlphaFoldDB" id="A0A5A8F8Z0"/>
<dbReference type="EMBL" id="VFJB01000001">
    <property type="protein sequence ID" value="KAA0259431.1"/>
    <property type="molecule type" value="Genomic_DNA"/>
</dbReference>
<keyword evidence="1 2" id="KW-0129">CBS domain</keyword>
<accession>A0A5A8F8Z0</accession>
<dbReference type="SUPFAM" id="SSF55021">
    <property type="entry name" value="ACT-like"/>
    <property type="match status" value="1"/>
</dbReference>
<dbReference type="RefSeq" id="WP_149265252.1">
    <property type="nucleotide sequence ID" value="NZ_VFJB01000001.1"/>
</dbReference>
<dbReference type="SMART" id="SM00116">
    <property type="entry name" value="CBS"/>
    <property type="match status" value="2"/>
</dbReference>
<feature type="domain" description="ACT" evidence="4">
    <location>
        <begin position="143"/>
        <end position="219"/>
    </location>
</feature>
<evidence type="ECO:0000256" key="1">
    <source>
        <dbReference type="ARBA" id="ARBA00023122"/>
    </source>
</evidence>
<dbReference type="InterPro" id="IPR000644">
    <property type="entry name" value="CBS_dom"/>
</dbReference>
<evidence type="ECO:0000259" key="4">
    <source>
        <dbReference type="PROSITE" id="PS51671"/>
    </source>
</evidence>
<dbReference type="PROSITE" id="PS51371">
    <property type="entry name" value="CBS"/>
    <property type="match status" value="2"/>
</dbReference>
<dbReference type="PANTHER" id="PTHR43080:SF2">
    <property type="entry name" value="CBS DOMAIN-CONTAINING PROTEIN"/>
    <property type="match status" value="1"/>
</dbReference>
<gene>
    <name evidence="5" type="ORF">FHQ18_00705</name>
</gene>
<evidence type="ECO:0000256" key="2">
    <source>
        <dbReference type="PROSITE-ProRule" id="PRU00703"/>
    </source>
</evidence>
<dbReference type="Gene3D" id="3.10.580.10">
    <property type="entry name" value="CBS-domain"/>
    <property type="match status" value="1"/>
</dbReference>
<dbReference type="Pfam" id="PF00571">
    <property type="entry name" value="CBS"/>
    <property type="match status" value="2"/>
</dbReference>
<evidence type="ECO:0000259" key="3">
    <source>
        <dbReference type="PROSITE" id="PS51371"/>
    </source>
</evidence>
<feature type="domain" description="CBS" evidence="3">
    <location>
        <begin position="7"/>
        <end position="65"/>
    </location>
</feature>
<dbReference type="InterPro" id="IPR002912">
    <property type="entry name" value="ACT_dom"/>
</dbReference>
<dbReference type="InterPro" id="IPR045865">
    <property type="entry name" value="ACT-like_dom_sf"/>
</dbReference>
<sequence>MFVKDWMKKDVVVVNKNDTILDALHLMREHGFRRLPVLDGEKLVGIITEKDIKDFSPSKASTLDIYELHNALAKYEVKDAMTTDVITVRPEDPIEKAAIILRDKRFGGLPVVNDKGKLVGLITAVDVFDVFVEAMGIREKGVRINILVEDKPGAIAELAKIVKQFSLNIISLATFYIKEKPGLRDLVLRINGDEKNIELCVEEIKKAGFDVTSVLKMGDINGVQLYN</sequence>
<evidence type="ECO:0000313" key="6">
    <source>
        <dbReference type="Proteomes" id="UP000322876"/>
    </source>
</evidence>
<name>A0A5A8F8Z0_9BACT</name>